<evidence type="ECO:0000256" key="2">
    <source>
        <dbReference type="ARBA" id="ARBA00023002"/>
    </source>
</evidence>
<protein>
    <submittedName>
        <fullName evidence="4">Thioredoxin reductase</fullName>
        <ecNumber evidence="4">1.8.1.9</ecNumber>
    </submittedName>
</protein>
<dbReference type="GO" id="GO:0004791">
    <property type="term" value="F:thioredoxin-disulfide reductase (NADPH) activity"/>
    <property type="evidence" value="ECO:0007669"/>
    <property type="project" value="UniProtKB-EC"/>
</dbReference>
<evidence type="ECO:0000259" key="3">
    <source>
        <dbReference type="Pfam" id="PF07992"/>
    </source>
</evidence>
<name>A0A4Y7RDG2_9FIRM</name>
<dbReference type="InterPro" id="IPR023753">
    <property type="entry name" value="FAD/NAD-binding_dom"/>
</dbReference>
<dbReference type="SUPFAM" id="SSF51905">
    <property type="entry name" value="FAD/NAD(P)-binding domain"/>
    <property type="match status" value="1"/>
</dbReference>
<dbReference type="PANTHER" id="PTHR48105">
    <property type="entry name" value="THIOREDOXIN REDUCTASE 1-RELATED-RELATED"/>
    <property type="match status" value="1"/>
</dbReference>
<dbReference type="Pfam" id="PF07992">
    <property type="entry name" value="Pyr_redox_2"/>
    <property type="match status" value="1"/>
</dbReference>
<gene>
    <name evidence="4" type="primary">trxB_2</name>
    <name evidence="4" type="ORF">Psch_00575</name>
</gene>
<reference evidence="4 5" key="1">
    <citation type="journal article" date="2018" name="Environ. Microbiol.">
        <title>Novel energy conservation strategies and behaviour of Pelotomaculum schinkii driving syntrophic propionate catabolism.</title>
        <authorList>
            <person name="Hidalgo-Ahumada C.A.P."/>
            <person name="Nobu M.K."/>
            <person name="Narihiro T."/>
            <person name="Tamaki H."/>
            <person name="Liu W.T."/>
            <person name="Kamagata Y."/>
            <person name="Stams A.J.M."/>
            <person name="Imachi H."/>
            <person name="Sousa D.Z."/>
        </authorList>
    </citation>
    <scope>NUCLEOTIDE SEQUENCE [LARGE SCALE GENOMIC DNA]</scope>
    <source>
        <strain evidence="4 5">HH</strain>
    </source>
</reference>
<dbReference type="EMBL" id="QFGA01000001">
    <property type="protein sequence ID" value="TEB07034.1"/>
    <property type="molecule type" value="Genomic_DNA"/>
</dbReference>
<dbReference type="InterPro" id="IPR036188">
    <property type="entry name" value="FAD/NAD-bd_sf"/>
</dbReference>
<dbReference type="Gene3D" id="3.50.50.60">
    <property type="entry name" value="FAD/NAD(P)-binding domain"/>
    <property type="match status" value="2"/>
</dbReference>
<dbReference type="AlphaFoldDB" id="A0A4Y7RDG2"/>
<dbReference type="RefSeq" id="WP_190239055.1">
    <property type="nucleotide sequence ID" value="NZ_QFGA01000001.1"/>
</dbReference>
<keyword evidence="1" id="KW-0285">Flavoprotein</keyword>
<dbReference type="PRINTS" id="PR00469">
    <property type="entry name" value="PNDRDTASEII"/>
</dbReference>
<organism evidence="4 5">
    <name type="scientific">Pelotomaculum schinkii</name>
    <dbReference type="NCBI Taxonomy" id="78350"/>
    <lineage>
        <taxon>Bacteria</taxon>
        <taxon>Bacillati</taxon>
        <taxon>Bacillota</taxon>
        <taxon>Clostridia</taxon>
        <taxon>Eubacteriales</taxon>
        <taxon>Desulfotomaculaceae</taxon>
        <taxon>Pelotomaculum</taxon>
    </lineage>
</organism>
<evidence type="ECO:0000313" key="5">
    <source>
        <dbReference type="Proteomes" id="UP000298324"/>
    </source>
</evidence>
<proteinExistence type="predicted"/>
<accession>A0A4Y7RDG2</accession>
<dbReference type="InterPro" id="IPR050097">
    <property type="entry name" value="Ferredoxin-NADP_redctase_2"/>
</dbReference>
<dbReference type="PRINTS" id="PR00368">
    <property type="entry name" value="FADPNR"/>
</dbReference>
<comment type="caution">
    <text evidence="4">The sequence shown here is derived from an EMBL/GenBank/DDBJ whole genome shotgun (WGS) entry which is preliminary data.</text>
</comment>
<keyword evidence="2 4" id="KW-0560">Oxidoreductase</keyword>
<evidence type="ECO:0000256" key="1">
    <source>
        <dbReference type="ARBA" id="ARBA00022630"/>
    </source>
</evidence>
<dbReference type="EC" id="1.8.1.9" evidence="4"/>
<sequence>MNKKTYDVAIIGCGPAGLSAAVNASIRRKSIVLLGGELCTPKLQKSPLVSNYLGFPEIDGPSLRDKFLRHARSMDVPVLQEKVDSVTRIEGDIFSLQTRQSEYHTRTVIMATGVTVSELVKGEREFIGKGVSYCATCDGPLFAGQQVAVLAYTKEGIEDANYLAGICRKVYFISGGGLAPQGLKDVVEVIENQKVGAITGKEFVSEVIIGDRTLAVNGVFIYRETYLPDQLISGLTITDNHINVDRSFQTNVKGVFAAGDCTGKPYQLAKAVGEGQVAALSAVQYLDQ</sequence>
<dbReference type="Proteomes" id="UP000298324">
    <property type="component" value="Unassembled WGS sequence"/>
</dbReference>
<feature type="domain" description="FAD/NAD(P)-binding" evidence="3">
    <location>
        <begin position="6"/>
        <end position="275"/>
    </location>
</feature>
<keyword evidence="5" id="KW-1185">Reference proteome</keyword>
<evidence type="ECO:0000313" key="4">
    <source>
        <dbReference type="EMBL" id="TEB07034.1"/>
    </source>
</evidence>